<protein>
    <recommendedName>
        <fullName evidence="5">Peptidase family M23</fullName>
    </recommendedName>
</protein>
<reference evidence="3 4" key="1">
    <citation type="journal article" date="2019" name="Int. J. Syst. Evol. Microbiol.">
        <title>The Global Catalogue of Microorganisms (GCM) 10K type strain sequencing project: providing services to taxonomists for standard genome sequencing and annotation.</title>
        <authorList>
            <consortium name="The Broad Institute Genomics Platform"/>
            <consortium name="The Broad Institute Genome Sequencing Center for Infectious Disease"/>
            <person name="Wu L."/>
            <person name="Ma J."/>
        </authorList>
    </citation>
    <scope>NUCLEOTIDE SEQUENCE [LARGE SCALE GENOMIC DNA]</scope>
    <source>
        <strain evidence="3 4">JCM 30072</strain>
    </source>
</reference>
<keyword evidence="4" id="KW-1185">Reference proteome</keyword>
<feature type="domain" description="DUF8155" evidence="2">
    <location>
        <begin position="144"/>
        <end position="268"/>
    </location>
</feature>
<dbReference type="InterPro" id="IPR058468">
    <property type="entry name" value="DUF8155_N"/>
</dbReference>
<evidence type="ECO:0000259" key="2">
    <source>
        <dbReference type="Pfam" id="PF26483"/>
    </source>
</evidence>
<dbReference type="Pfam" id="PF26483">
    <property type="entry name" value="DUF8155_C"/>
    <property type="match status" value="1"/>
</dbReference>
<gene>
    <name evidence="3" type="ORF">ACFQQG_00570</name>
</gene>
<name>A0ABD5VYR7_9EURY</name>
<accession>A0ABD5VYR7</accession>
<dbReference type="AlphaFoldDB" id="A0ABD5VYR7"/>
<evidence type="ECO:0000259" key="1">
    <source>
        <dbReference type="Pfam" id="PF26482"/>
    </source>
</evidence>
<dbReference type="EMBL" id="JBHSZI010000001">
    <property type="protein sequence ID" value="MFC7056942.1"/>
    <property type="molecule type" value="Genomic_DNA"/>
</dbReference>
<sequence length="272" mass="28900">MTVSLDSDTLFQYRRFTLYNSPYVAHDTGAAIDLYPEAGTAPSPVAGEVIDTRTVDAPPKPYAEAHDHLILVDTGTHVARLLHVEPTVEAGDHIERGDPLGTLVRAGFFAPWVPNHIHLGFRDYDANPYRASGSLRLTVAVNPTPLSWDGTGTVLETGETWARLDSPSHPDPGSTFVGLESDGGVLDGGFPHYERGGLLGDGTRAVFAGTEVGSDSDRTVTWDDVTVEANGEPVRGVALYCARDSFGIKLVGETAGDLEAGQAVSVTVCPDD</sequence>
<comment type="caution">
    <text evidence="3">The sequence shown here is derived from an EMBL/GenBank/DDBJ whole genome shotgun (WGS) entry which is preliminary data.</text>
</comment>
<dbReference type="RefSeq" id="WP_267164134.1">
    <property type="nucleotide sequence ID" value="NZ_CP112972.1"/>
</dbReference>
<proteinExistence type="predicted"/>
<evidence type="ECO:0000313" key="3">
    <source>
        <dbReference type="EMBL" id="MFC7056942.1"/>
    </source>
</evidence>
<dbReference type="GeneID" id="76628734"/>
<evidence type="ECO:0000313" key="4">
    <source>
        <dbReference type="Proteomes" id="UP001596445"/>
    </source>
</evidence>
<feature type="domain" description="DUF8155" evidence="1">
    <location>
        <begin position="5"/>
        <end position="138"/>
    </location>
</feature>
<dbReference type="InterPro" id="IPR011055">
    <property type="entry name" value="Dup_hybrid_motif"/>
</dbReference>
<dbReference type="Pfam" id="PF26482">
    <property type="entry name" value="DUF8155"/>
    <property type="match status" value="1"/>
</dbReference>
<organism evidence="3 4">
    <name type="scientific">Halovenus salina</name>
    <dbReference type="NCBI Taxonomy" id="1510225"/>
    <lineage>
        <taxon>Archaea</taxon>
        <taxon>Methanobacteriati</taxon>
        <taxon>Methanobacteriota</taxon>
        <taxon>Stenosarchaea group</taxon>
        <taxon>Halobacteria</taxon>
        <taxon>Halobacteriales</taxon>
        <taxon>Haloarculaceae</taxon>
        <taxon>Halovenus</taxon>
    </lineage>
</organism>
<evidence type="ECO:0008006" key="5">
    <source>
        <dbReference type="Google" id="ProtNLM"/>
    </source>
</evidence>
<dbReference type="InterPro" id="IPR058817">
    <property type="entry name" value="DUF8155_C"/>
</dbReference>
<dbReference type="Gene3D" id="2.70.70.10">
    <property type="entry name" value="Glucose Permease (Domain IIA)"/>
    <property type="match status" value="1"/>
</dbReference>
<dbReference type="Proteomes" id="UP001596445">
    <property type="component" value="Unassembled WGS sequence"/>
</dbReference>